<dbReference type="GO" id="GO:0004660">
    <property type="term" value="F:protein farnesyltransferase activity"/>
    <property type="evidence" value="ECO:0007669"/>
    <property type="project" value="UniProtKB-EC"/>
</dbReference>
<protein>
    <recommendedName>
        <fullName evidence="9">Protein farnesyltransferase/geranylgeranyltransferase type-1 subunit alpha</fullName>
        <ecNumber evidence="4">2.5.1.58</ecNumber>
        <ecNumber evidence="3">2.5.1.59</ecNumber>
    </recommendedName>
    <alternativeName>
        <fullName evidence="12">CAAX farnesyltransferase subunit alpha</fullName>
    </alternativeName>
    <alternativeName>
        <fullName evidence="11">FTase-alpha</fullName>
    </alternativeName>
    <alternativeName>
        <fullName evidence="10">Ras proteins prenyltransferase subunit alpha</fullName>
    </alternativeName>
    <alternativeName>
        <fullName evidence="13">Type I protein geranyl-geranyltransferase subunit alpha</fullName>
    </alternativeName>
</protein>
<accession>A0A0G2F458</accession>
<feature type="region of interest" description="Disordered" evidence="14">
    <location>
        <begin position="161"/>
        <end position="182"/>
    </location>
</feature>
<evidence type="ECO:0000256" key="4">
    <source>
        <dbReference type="ARBA" id="ARBA00012702"/>
    </source>
</evidence>
<evidence type="ECO:0000256" key="11">
    <source>
        <dbReference type="ARBA" id="ARBA00042436"/>
    </source>
</evidence>
<dbReference type="Proteomes" id="UP000053317">
    <property type="component" value="Unassembled WGS sequence"/>
</dbReference>
<feature type="region of interest" description="Disordered" evidence="14">
    <location>
        <begin position="79"/>
        <end position="98"/>
    </location>
</feature>
<evidence type="ECO:0000256" key="13">
    <source>
        <dbReference type="ARBA" id="ARBA00043219"/>
    </source>
</evidence>
<keyword evidence="8" id="KW-0460">Magnesium</keyword>
<dbReference type="AlphaFoldDB" id="A0A0G2F458"/>
<evidence type="ECO:0000256" key="10">
    <source>
        <dbReference type="ARBA" id="ARBA00041392"/>
    </source>
</evidence>
<dbReference type="PROSITE" id="PS51147">
    <property type="entry name" value="PFTA"/>
    <property type="match status" value="3"/>
</dbReference>
<dbReference type="OrthoDB" id="272289at2759"/>
<dbReference type="EMBL" id="LCWF01000006">
    <property type="protein sequence ID" value="KKY29046.1"/>
    <property type="molecule type" value="Genomic_DNA"/>
</dbReference>
<dbReference type="GO" id="GO:0005965">
    <property type="term" value="C:protein farnesyltransferase complex"/>
    <property type="evidence" value="ECO:0007669"/>
    <property type="project" value="TreeGrafter"/>
</dbReference>
<dbReference type="Pfam" id="PF01239">
    <property type="entry name" value="PPTA"/>
    <property type="match status" value="3"/>
</dbReference>
<dbReference type="EC" id="2.5.1.59" evidence="3"/>
<sequence length="235" mass="26945">MSKLSSPPPTEPAFLDCILLLDTKNYHVWTYRQWLVRHFSLWDSPSEFSSVESFLTRDVRNNSAWNHRWFLCFGRDETSSIPKSGGEEEEEEEASTTTTQIIDLDILDREIAYTSNKIHLAPQNPSPWSYLRALLEKSSSVGSTTQSDLQPFAEQYAGMLPPDNQIPETPDKSPDSNIRTTPRENVKSTHALSFLADCYLEQGKIQEAKDIWIIDLAGKWDRIRKGFWAYRAAQV</sequence>
<evidence type="ECO:0000256" key="6">
    <source>
        <dbReference type="ARBA" id="ARBA00022679"/>
    </source>
</evidence>
<keyword evidence="6 15" id="KW-0808">Transferase</keyword>
<dbReference type="GO" id="GO:0005953">
    <property type="term" value="C:CAAX-protein geranylgeranyltransferase complex"/>
    <property type="evidence" value="ECO:0007669"/>
    <property type="project" value="TreeGrafter"/>
</dbReference>
<name>A0A0G2F458_PHACM</name>
<dbReference type="SUPFAM" id="SSF48439">
    <property type="entry name" value="Protein prenylyltransferase"/>
    <property type="match status" value="1"/>
</dbReference>
<organism evidence="15 16">
    <name type="scientific">Phaeomoniella chlamydospora</name>
    <name type="common">Phaeoacremonium chlamydosporum</name>
    <dbReference type="NCBI Taxonomy" id="158046"/>
    <lineage>
        <taxon>Eukaryota</taxon>
        <taxon>Fungi</taxon>
        <taxon>Dikarya</taxon>
        <taxon>Ascomycota</taxon>
        <taxon>Pezizomycotina</taxon>
        <taxon>Eurotiomycetes</taxon>
        <taxon>Chaetothyriomycetidae</taxon>
        <taxon>Phaeomoniellales</taxon>
        <taxon>Phaeomoniellaceae</taxon>
        <taxon>Phaeomoniella</taxon>
    </lineage>
</organism>
<evidence type="ECO:0000256" key="14">
    <source>
        <dbReference type="SAM" id="MobiDB-lite"/>
    </source>
</evidence>
<evidence type="ECO:0000256" key="5">
    <source>
        <dbReference type="ARBA" id="ARBA00022602"/>
    </source>
</evidence>
<proteinExistence type="inferred from homology"/>
<evidence type="ECO:0000256" key="3">
    <source>
        <dbReference type="ARBA" id="ARBA00012700"/>
    </source>
</evidence>
<dbReference type="EC" id="2.5.1.58" evidence="4"/>
<keyword evidence="7" id="KW-0677">Repeat</keyword>
<evidence type="ECO:0000256" key="12">
    <source>
        <dbReference type="ARBA" id="ARBA00043086"/>
    </source>
</evidence>
<dbReference type="PANTHER" id="PTHR11129:SF1">
    <property type="entry name" value="PROTEIN FARNESYLTRANSFERASE_GERANYLGERANYLTRANSFERASE TYPE-1 SUBUNIT ALPHA"/>
    <property type="match status" value="1"/>
</dbReference>
<evidence type="ECO:0000256" key="9">
    <source>
        <dbReference type="ARBA" id="ARBA00040965"/>
    </source>
</evidence>
<evidence type="ECO:0000256" key="8">
    <source>
        <dbReference type="ARBA" id="ARBA00022842"/>
    </source>
</evidence>
<dbReference type="GO" id="GO:0004662">
    <property type="term" value="F:CAAX-protein geranylgeranyltransferase activity"/>
    <property type="evidence" value="ECO:0007669"/>
    <property type="project" value="UniProtKB-EC"/>
</dbReference>
<evidence type="ECO:0000313" key="15">
    <source>
        <dbReference type="EMBL" id="KKY29046.1"/>
    </source>
</evidence>
<reference evidence="15 16" key="2">
    <citation type="submission" date="2015-05" db="EMBL/GenBank/DDBJ databases">
        <authorList>
            <person name="Morales-Cruz A."/>
            <person name="Amrine K.C."/>
            <person name="Cantu D."/>
        </authorList>
    </citation>
    <scope>NUCLEOTIDE SEQUENCE [LARGE SCALE GENOMIC DNA]</scope>
    <source>
        <strain evidence="15">UCRPC4</strain>
    </source>
</reference>
<dbReference type="PANTHER" id="PTHR11129">
    <property type="entry name" value="PROTEIN FARNESYLTRANSFERASE ALPHA SUBUNIT/RAB GERANYLGERANYL TRANSFERASE ALPHA SUBUNIT"/>
    <property type="match status" value="1"/>
</dbReference>
<evidence type="ECO:0000313" key="16">
    <source>
        <dbReference type="Proteomes" id="UP000053317"/>
    </source>
</evidence>
<dbReference type="Gene3D" id="1.25.40.120">
    <property type="entry name" value="Protein prenylyltransferase"/>
    <property type="match status" value="1"/>
</dbReference>
<evidence type="ECO:0000256" key="2">
    <source>
        <dbReference type="ARBA" id="ARBA00006734"/>
    </source>
</evidence>
<comment type="cofactor">
    <cofactor evidence="1">
        <name>Mg(2+)</name>
        <dbReference type="ChEBI" id="CHEBI:18420"/>
    </cofactor>
</comment>
<keyword evidence="16" id="KW-1185">Reference proteome</keyword>
<comment type="caution">
    <text evidence="15">The sequence shown here is derived from an EMBL/GenBank/DDBJ whole genome shotgun (WGS) entry which is preliminary data.</text>
</comment>
<comment type="similarity">
    <text evidence="2">Belongs to the protein prenyltransferase subunit alpha family.</text>
</comment>
<dbReference type="InterPro" id="IPR002088">
    <property type="entry name" value="Prenyl_trans_a"/>
</dbReference>
<evidence type="ECO:0000256" key="7">
    <source>
        <dbReference type="ARBA" id="ARBA00022737"/>
    </source>
</evidence>
<gene>
    <name evidence="15" type="ORF">UCRPC4_g00235</name>
</gene>
<reference evidence="15 16" key="1">
    <citation type="submission" date="2015-05" db="EMBL/GenBank/DDBJ databases">
        <title>Distinctive expansion of gene families associated with plant cell wall degradation and secondary metabolism in the genomes of grapevine trunk pathogens.</title>
        <authorList>
            <person name="Lawrence D.P."/>
            <person name="Travadon R."/>
            <person name="Rolshausen P.E."/>
            <person name="Baumgartner K."/>
        </authorList>
    </citation>
    <scope>NUCLEOTIDE SEQUENCE [LARGE SCALE GENOMIC DNA]</scope>
    <source>
        <strain evidence="15">UCRPC4</strain>
    </source>
</reference>
<keyword evidence="5" id="KW-0637">Prenyltransferase</keyword>
<evidence type="ECO:0000256" key="1">
    <source>
        <dbReference type="ARBA" id="ARBA00001946"/>
    </source>
</evidence>